<proteinExistence type="predicted"/>
<evidence type="ECO:0000313" key="1">
    <source>
        <dbReference type="EMBL" id="RIA94115.1"/>
    </source>
</evidence>
<reference evidence="1 2" key="1">
    <citation type="submission" date="2018-06" db="EMBL/GenBank/DDBJ databases">
        <title>Comparative genomics reveals the genomic features of Rhizophagus irregularis, R. cerebriforme, R. diaphanum and Gigaspora rosea, and their symbiotic lifestyle signature.</title>
        <authorList>
            <person name="Morin E."/>
            <person name="San Clemente H."/>
            <person name="Chen E.C.H."/>
            <person name="De La Providencia I."/>
            <person name="Hainaut M."/>
            <person name="Kuo A."/>
            <person name="Kohler A."/>
            <person name="Murat C."/>
            <person name="Tang N."/>
            <person name="Roy S."/>
            <person name="Loubradou J."/>
            <person name="Henrissat B."/>
            <person name="Grigoriev I.V."/>
            <person name="Corradi N."/>
            <person name="Roux C."/>
            <person name="Martin F.M."/>
        </authorList>
    </citation>
    <scope>NUCLEOTIDE SEQUENCE [LARGE SCALE GENOMIC DNA]</scope>
    <source>
        <strain evidence="1 2">DAOM 227022</strain>
    </source>
</reference>
<organism evidence="1 2">
    <name type="scientific">Glomus cerebriforme</name>
    <dbReference type="NCBI Taxonomy" id="658196"/>
    <lineage>
        <taxon>Eukaryota</taxon>
        <taxon>Fungi</taxon>
        <taxon>Fungi incertae sedis</taxon>
        <taxon>Mucoromycota</taxon>
        <taxon>Glomeromycotina</taxon>
        <taxon>Glomeromycetes</taxon>
        <taxon>Glomerales</taxon>
        <taxon>Glomeraceae</taxon>
        <taxon>Glomus</taxon>
    </lineage>
</organism>
<accession>A0A397TCE6</accession>
<dbReference type="Proteomes" id="UP000265703">
    <property type="component" value="Unassembled WGS sequence"/>
</dbReference>
<evidence type="ECO:0000313" key="2">
    <source>
        <dbReference type="Proteomes" id="UP000265703"/>
    </source>
</evidence>
<dbReference type="OrthoDB" id="2424170at2759"/>
<name>A0A397TCE6_9GLOM</name>
<protein>
    <submittedName>
        <fullName evidence="1">Uncharacterized protein</fullName>
    </submittedName>
</protein>
<comment type="caution">
    <text evidence="1">The sequence shown here is derived from an EMBL/GenBank/DDBJ whole genome shotgun (WGS) entry which is preliminary data.</text>
</comment>
<dbReference type="AlphaFoldDB" id="A0A397TCE6"/>
<dbReference type="EMBL" id="QKYT01000089">
    <property type="protein sequence ID" value="RIA94115.1"/>
    <property type="molecule type" value="Genomic_DNA"/>
</dbReference>
<keyword evidence="2" id="KW-1185">Reference proteome</keyword>
<sequence length="78" mass="8894">MHELKLWKVIGVKNKDIKEQNISTEEEIVQKLHGKEMELDELFTGPSQQGISQVTSIEDAMTKILEEILATMAIQCRP</sequence>
<gene>
    <name evidence="1" type="ORF">C1645_873645</name>
</gene>